<dbReference type="Proteomes" id="UP000030699">
    <property type="component" value="Unassembled WGS sequence"/>
</dbReference>
<organism evidence="8 9">
    <name type="scientific">Plasmodium falciparum MaliPS096_E11</name>
    <dbReference type="NCBI Taxonomy" id="1036727"/>
    <lineage>
        <taxon>Eukaryota</taxon>
        <taxon>Sar</taxon>
        <taxon>Alveolata</taxon>
        <taxon>Apicomplexa</taxon>
        <taxon>Aconoidasida</taxon>
        <taxon>Haemosporida</taxon>
        <taxon>Plasmodiidae</taxon>
        <taxon>Plasmodium</taxon>
        <taxon>Plasmodium (Laverania)</taxon>
    </lineage>
</organism>
<dbReference type="EMBL" id="KI925642">
    <property type="protein sequence ID" value="ETW46252.1"/>
    <property type="molecule type" value="Genomic_DNA"/>
</dbReference>
<feature type="compositionally biased region" description="Polar residues" evidence="1">
    <location>
        <begin position="731"/>
        <end position="740"/>
    </location>
</feature>
<dbReference type="GO" id="GO:0016020">
    <property type="term" value="C:membrane"/>
    <property type="evidence" value="ECO:0007669"/>
    <property type="project" value="InterPro"/>
</dbReference>
<feature type="domain" description="Cysteine-rich interdomain region 1 gamma" evidence="6">
    <location>
        <begin position="514"/>
        <end position="564"/>
    </location>
</feature>
<accession>A0A024WGE9</accession>
<evidence type="ECO:0000259" key="5">
    <source>
        <dbReference type="Pfam" id="PF15447"/>
    </source>
</evidence>
<evidence type="ECO:0000259" key="3">
    <source>
        <dbReference type="Pfam" id="PF03011"/>
    </source>
</evidence>
<dbReference type="Pfam" id="PF05424">
    <property type="entry name" value="Duffy_binding"/>
    <property type="match status" value="1"/>
</dbReference>
<dbReference type="InterPro" id="IPR008602">
    <property type="entry name" value="Duffy-antigen-binding"/>
</dbReference>
<feature type="domain" description="Duffy-binding-like" evidence="7">
    <location>
        <begin position="317"/>
        <end position="470"/>
    </location>
</feature>
<evidence type="ECO:0000259" key="7">
    <source>
        <dbReference type="Pfam" id="PF22672"/>
    </source>
</evidence>
<feature type="compositionally biased region" description="Basic and acidic residues" evidence="1">
    <location>
        <begin position="766"/>
        <end position="781"/>
    </location>
</feature>
<feature type="compositionally biased region" description="Acidic residues" evidence="1">
    <location>
        <begin position="741"/>
        <end position="752"/>
    </location>
</feature>
<gene>
    <name evidence="8" type="ORF">PFMALIP_05684</name>
</gene>
<name>A0A024WGE9_PLAFA</name>
<dbReference type="InterPro" id="IPR054595">
    <property type="entry name" value="DBL_C"/>
</dbReference>
<proteinExistence type="predicted"/>
<dbReference type="FunFam" id="1.20.1310.20:FF:000001">
    <property type="entry name" value="Erythrocyte membrane protein 1, PfEMP1"/>
    <property type="match status" value="1"/>
</dbReference>
<evidence type="ECO:0000313" key="8">
    <source>
        <dbReference type="EMBL" id="ETW46252.1"/>
    </source>
</evidence>
<dbReference type="GO" id="GO:0046789">
    <property type="term" value="F:host cell surface receptor binding"/>
    <property type="evidence" value="ECO:0007669"/>
    <property type="project" value="InterPro"/>
</dbReference>
<dbReference type="SUPFAM" id="SSF140924">
    <property type="entry name" value="Duffy binding domain-like"/>
    <property type="match status" value="2"/>
</dbReference>
<feature type="domain" description="Plasmodium falciparum erythrocyte membrane protein-1 N-terminal segment" evidence="5">
    <location>
        <begin position="18"/>
        <end position="53"/>
    </location>
</feature>
<feature type="compositionally biased region" description="Basic and acidic residues" evidence="1">
    <location>
        <begin position="796"/>
        <end position="808"/>
    </location>
</feature>
<feature type="domain" description="Duffy-antigen binding" evidence="4">
    <location>
        <begin position="120"/>
        <end position="316"/>
    </location>
</feature>
<reference evidence="8 9" key="2">
    <citation type="submission" date="2013-02" db="EMBL/GenBank/DDBJ databases">
        <title>The Genome Sequence of Plasmodium falciparum MaliPS096_E11.</title>
        <authorList>
            <consortium name="The Broad Institute Genome Sequencing Platform"/>
            <consortium name="The Broad Institute Genome Sequencing Center for Infectious Disease"/>
            <person name="Neafsey D."/>
            <person name="Cheeseman I."/>
            <person name="Volkman S."/>
            <person name="Adams J."/>
            <person name="Walker B."/>
            <person name="Young S.K."/>
            <person name="Zeng Q."/>
            <person name="Gargeya S."/>
            <person name="Fitzgerald M."/>
            <person name="Haas B."/>
            <person name="Abouelleil A."/>
            <person name="Alvarado L."/>
            <person name="Arachchi H.M."/>
            <person name="Berlin A.M."/>
            <person name="Chapman S.B."/>
            <person name="Dewar J."/>
            <person name="Goldberg J."/>
            <person name="Griggs A."/>
            <person name="Gujja S."/>
            <person name="Hansen M."/>
            <person name="Howarth C."/>
            <person name="Imamovic A."/>
            <person name="Larimer J."/>
            <person name="McCowan C."/>
            <person name="Murphy C."/>
            <person name="Neiman D."/>
            <person name="Pearson M."/>
            <person name="Priest M."/>
            <person name="Roberts A."/>
            <person name="Saif S."/>
            <person name="Shea T."/>
            <person name="Sisk P."/>
            <person name="Sykes S."/>
            <person name="Wortman J."/>
            <person name="Nusbaum C."/>
            <person name="Birren B."/>
        </authorList>
    </citation>
    <scope>NUCLEOTIDE SEQUENCE [LARGE SCALE GENOMIC DNA]</scope>
    <source>
        <strain evidence="8 9">MaliPS096_E11</strain>
    </source>
</reference>
<dbReference type="Pfam" id="PF22672">
    <property type="entry name" value="DBL_C"/>
    <property type="match status" value="1"/>
</dbReference>
<dbReference type="InterPro" id="IPR029210">
    <property type="entry name" value="PfEMP1_NTS"/>
</dbReference>
<evidence type="ECO:0008006" key="10">
    <source>
        <dbReference type="Google" id="ProtNLM"/>
    </source>
</evidence>
<feature type="compositionally biased region" description="Gly residues" evidence="1">
    <location>
        <begin position="1"/>
        <end position="14"/>
    </location>
</feature>
<keyword evidence="2" id="KW-1133">Transmembrane helix</keyword>
<dbReference type="Gene3D" id="1.20.1310.20">
    <property type="entry name" value="Duffy-antigen binding domain"/>
    <property type="match status" value="1"/>
</dbReference>
<dbReference type="FunFam" id="1.20.58.1930:FF:000001">
    <property type="entry name" value="Erythrocyte membrane protein 1, PfEMP1"/>
    <property type="match status" value="1"/>
</dbReference>
<feature type="region of interest" description="Disordered" evidence="1">
    <location>
        <begin position="1"/>
        <end position="22"/>
    </location>
</feature>
<feature type="region of interest" description="Disordered" evidence="1">
    <location>
        <begin position="723"/>
        <end position="835"/>
    </location>
</feature>
<dbReference type="InterPro" id="IPR042202">
    <property type="entry name" value="Duffy-ag-bd_sf"/>
</dbReference>
<dbReference type="Pfam" id="PF18562">
    <property type="entry name" value="CIDR1_gamma"/>
    <property type="match status" value="1"/>
</dbReference>
<reference evidence="8 9" key="1">
    <citation type="submission" date="2013-02" db="EMBL/GenBank/DDBJ databases">
        <title>The Genome Annotation of Plasmodium falciparum MaliPS096_E11.</title>
        <authorList>
            <consortium name="The Broad Institute Genome Sequencing Platform"/>
            <consortium name="The Broad Institute Genome Sequencing Center for Infectious Disease"/>
            <person name="Neafsey D."/>
            <person name="Hoffman S."/>
            <person name="Volkman S."/>
            <person name="Rosenthal P."/>
            <person name="Walker B."/>
            <person name="Young S.K."/>
            <person name="Zeng Q."/>
            <person name="Gargeya S."/>
            <person name="Fitzgerald M."/>
            <person name="Haas B."/>
            <person name="Abouelleil A."/>
            <person name="Allen A.W."/>
            <person name="Alvarado L."/>
            <person name="Arachchi H.M."/>
            <person name="Berlin A.M."/>
            <person name="Chapman S.B."/>
            <person name="Gainer-Dewar J."/>
            <person name="Goldberg J."/>
            <person name="Griggs A."/>
            <person name="Gujja S."/>
            <person name="Hansen M."/>
            <person name="Howarth C."/>
            <person name="Imamovic A."/>
            <person name="Ireland A."/>
            <person name="Larimer J."/>
            <person name="McCowan C."/>
            <person name="Murphy C."/>
            <person name="Pearson M."/>
            <person name="Poon T.W."/>
            <person name="Priest M."/>
            <person name="Roberts A."/>
            <person name="Saif S."/>
            <person name="Shea T."/>
            <person name="Sisk P."/>
            <person name="Sykes S."/>
            <person name="Wortman J."/>
            <person name="Nusbaum C."/>
            <person name="Birren B."/>
        </authorList>
    </citation>
    <scope>NUCLEOTIDE SEQUENCE [LARGE SCALE GENOMIC DNA]</scope>
    <source>
        <strain evidence="8 9">MaliPS096_E11</strain>
    </source>
</reference>
<dbReference type="Pfam" id="PF15447">
    <property type="entry name" value="NTS"/>
    <property type="match status" value="1"/>
</dbReference>
<dbReference type="Pfam" id="PF03011">
    <property type="entry name" value="PFEMP"/>
    <property type="match status" value="1"/>
</dbReference>
<evidence type="ECO:0000313" key="9">
    <source>
        <dbReference type="Proteomes" id="UP000030699"/>
    </source>
</evidence>
<keyword evidence="2" id="KW-0472">Membrane</keyword>
<dbReference type="Gene3D" id="1.20.58.830">
    <property type="match status" value="1"/>
</dbReference>
<feature type="domain" description="Duffy-binding-like" evidence="3">
    <location>
        <begin position="581"/>
        <end position="726"/>
    </location>
</feature>
<feature type="non-terminal residue" evidence="8">
    <location>
        <position position="864"/>
    </location>
</feature>
<evidence type="ECO:0000259" key="6">
    <source>
        <dbReference type="Pfam" id="PF18562"/>
    </source>
</evidence>
<evidence type="ECO:0000256" key="1">
    <source>
        <dbReference type="SAM" id="MobiDB-lite"/>
    </source>
</evidence>
<dbReference type="AlphaFoldDB" id="A0A024WGE9"/>
<evidence type="ECO:0000259" key="4">
    <source>
        <dbReference type="Pfam" id="PF05424"/>
    </source>
</evidence>
<feature type="compositionally biased region" description="Pro residues" evidence="1">
    <location>
        <begin position="809"/>
        <end position="830"/>
    </location>
</feature>
<keyword evidence="2" id="KW-0812">Transmembrane</keyword>
<dbReference type="InterPro" id="IPR004258">
    <property type="entry name" value="DBL"/>
</dbReference>
<feature type="transmembrane region" description="Helical" evidence="2">
    <location>
        <begin position="838"/>
        <end position="863"/>
    </location>
</feature>
<dbReference type="InterPro" id="IPR041480">
    <property type="entry name" value="CIDR1_gamma"/>
</dbReference>
<evidence type="ECO:0000256" key="2">
    <source>
        <dbReference type="SAM" id="Phobius"/>
    </source>
</evidence>
<dbReference type="OrthoDB" id="379270at2759"/>
<protein>
    <recommendedName>
        <fullName evidence="10">Duffy-binding-like domain-containing protein</fullName>
    </recommendedName>
</protein>
<dbReference type="Gene3D" id="1.20.58.1930">
    <property type="match status" value="1"/>
</dbReference>
<sequence length="864" mass="97828">MAPGGSPHGSGGSSGEEDAKEVLDKIGQQVYAQMKTEDTNYIGELKGSLTSATLSVGETASSLNPCTFEYNKLAGSDASGKSQPCRKDVKGEDINRFSDTQGAECANSKIEGNKNNSEGGACAPYRRLHVCDKNMVKMDTIKNDSKAKNDLLAEVCLAAKYEGETLTRYHPQYQTKYNDSQICTVLARSFADIGDIVRGKDLYLGNKKKSENKREKEKLEENFKKYFQQIHEKLTTKNGVKDHYNDPKGDFFQLREDWWTVNRDQVWKALTCDDKLSNYKYFRATCDSSDKKGQYQAHDKCRCPNETDQVPTYFDYWGSDFCGKRARMLEKIKGDCEVEESSGGSRRRDGKKCSGFGEDCQTNLKNDPSTIPSLECPRCATSCRSYKKWIEKKKEEFTKQSNVYEEQKQNCKKESKGGVNGVCETLQENAAQFLERLKNGPCKNDSGQDKTGNSHIKFDDQNKDKTFGHETYCDPCSAFTVKCENGNCSDDNVKKCQNKKITAQKIENGENPIKEVVMRVSDDSTNGVEGDLKDCENEGIFEGIRKDEWICGTVCGYNVCKPAKVNGQKDGEKHIITIRALVTHWVHNFLEDYNKIKHKISHCMEKGEPSNCINGCNKKCNCVDKWIDQKKGEWPKIRERYFKQYSDKNMDGVYKVRAILEDLQDRPEFKEAIKPCDGLENFEKSCGLNVTERSEKGKKDENNDHVLCMIRKLKDKIDKCKAQHTGEKQANCENSPSTTPNDEEEEYENEDENEKKVESPTICPKETVDQKTKVEDEKCDKTPPVVPEVQEEKEEEKDKGDEKEEKRPQPPPPPPPAPRPRPGPQPPPPSQLLDNPQVLTALVTSTIMWSIGIGFAAFTYFYLK</sequence>